<dbReference type="Pfam" id="PF00702">
    <property type="entry name" value="Hydrolase"/>
    <property type="match status" value="1"/>
</dbReference>
<dbReference type="AlphaFoldDB" id="A0ABD5PCL8"/>
<proteinExistence type="predicted"/>
<evidence type="ECO:0000313" key="1">
    <source>
        <dbReference type="EMBL" id="MFC4358516.1"/>
    </source>
</evidence>
<gene>
    <name evidence="1" type="ORF">ACFO0N_11250</name>
</gene>
<dbReference type="InterPro" id="IPR023214">
    <property type="entry name" value="HAD_sf"/>
</dbReference>
<dbReference type="InterPro" id="IPR036412">
    <property type="entry name" value="HAD-like_sf"/>
</dbReference>
<dbReference type="Gene3D" id="3.40.50.1000">
    <property type="entry name" value="HAD superfamily/HAD-like"/>
    <property type="match status" value="1"/>
</dbReference>
<dbReference type="Proteomes" id="UP001595921">
    <property type="component" value="Unassembled WGS sequence"/>
</dbReference>
<name>A0ABD5PCL8_9EURY</name>
<keyword evidence="2" id="KW-1185">Reference proteome</keyword>
<keyword evidence="1" id="KW-0378">Hydrolase</keyword>
<accession>A0ABD5PCL8</accession>
<protein>
    <submittedName>
        <fullName evidence="1">HAD family hydrolase</fullName>
        <ecNumber evidence="1">3.1.3.-</ecNumber>
    </submittedName>
</protein>
<dbReference type="EMBL" id="JBHSDS010000006">
    <property type="protein sequence ID" value="MFC4358516.1"/>
    <property type="molecule type" value="Genomic_DNA"/>
</dbReference>
<comment type="caution">
    <text evidence="1">The sequence shown here is derived from an EMBL/GenBank/DDBJ whole genome shotgun (WGS) entry which is preliminary data.</text>
</comment>
<dbReference type="EC" id="3.1.3.-" evidence="1"/>
<evidence type="ECO:0000313" key="2">
    <source>
        <dbReference type="Proteomes" id="UP001595921"/>
    </source>
</evidence>
<reference evidence="1 2" key="1">
    <citation type="journal article" date="2019" name="Int. J. Syst. Evol. Microbiol.">
        <title>The Global Catalogue of Microorganisms (GCM) 10K type strain sequencing project: providing services to taxonomists for standard genome sequencing and annotation.</title>
        <authorList>
            <consortium name="The Broad Institute Genomics Platform"/>
            <consortium name="The Broad Institute Genome Sequencing Center for Infectious Disease"/>
            <person name="Wu L."/>
            <person name="Ma J."/>
        </authorList>
    </citation>
    <scope>NUCLEOTIDE SEQUENCE [LARGE SCALE GENOMIC DNA]</scope>
    <source>
        <strain evidence="1 2">CGMCC 1.12553</strain>
    </source>
</reference>
<dbReference type="GO" id="GO:0016787">
    <property type="term" value="F:hydrolase activity"/>
    <property type="evidence" value="ECO:0007669"/>
    <property type="project" value="UniProtKB-KW"/>
</dbReference>
<sequence length="209" mass="21870">MAVSFGLFDTLVDADLPTDPAAAVADELDRLGVPVPDDWQAAYDETHVDAPAGATVPLPAHVAHALRSRGVEAPNNAPRRAAVSAFDPAVRTRPGAVEAVKAARERGPVGLLADAPAPETVGRVLVRAEFSRTDFDAVVTSVGSGWEKPDPRAFETLARRLAVDPADLVHVGVVGRGDDGVVDAGGRFVDLADTSLAALARRPERFDTD</sequence>
<organism evidence="1 2">
    <name type="scientific">Halobium salinum</name>
    <dbReference type="NCBI Taxonomy" id="1364940"/>
    <lineage>
        <taxon>Archaea</taxon>
        <taxon>Methanobacteriati</taxon>
        <taxon>Methanobacteriota</taxon>
        <taxon>Stenosarchaea group</taxon>
        <taxon>Halobacteria</taxon>
        <taxon>Halobacteriales</taxon>
        <taxon>Haloferacaceae</taxon>
        <taxon>Halobium</taxon>
    </lineage>
</organism>
<dbReference type="RefSeq" id="WP_267623736.1">
    <property type="nucleotide sequence ID" value="NZ_JAODIW010000008.1"/>
</dbReference>
<dbReference type="SUPFAM" id="SSF56784">
    <property type="entry name" value="HAD-like"/>
    <property type="match status" value="1"/>
</dbReference>